<dbReference type="InterPro" id="IPR015928">
    <property type="entry name" value="Aconitase/3IPM_dehydase_swvl"/>
</dbReference>
<dbReference type="InterPro" id="IPR015931">
    <property type="entry name" value="Acnase/IPM_dHydase_lsu_aba_1/3"/>
</dbReference>
<proteinExistence type="inferred from homology"/>
<evidence type="ECO:0000313" key="11">
    <source>
        <dbReference type="Proteomes" id="UP001330812"/>
    </source>
</evidence>
<comment type="catalytic activity">
    <reaction evidence="6">
        <text>citrate = D-threo-isocitrate</text>
        <dbReference type="Rhea" id="RHEA:10336"/>
        <dbReference type="ChEBI" id="CHEBI:15562"/>
        <dbReference type="ChEBI" id="CHEBI:16947"/>
        <dbReference type="EC" id="4.2.1.3"/>
    </reaction>
</comment>
<dbReference type="EMBL" id="CP142149">
    <property type="protein sequence ID" value="WSE31742.1"/>
    <property type="molecule type" value="Genomic_DNA"/>
</dbReference>
<evidence type="ECO:0000256" key="2">
    <source>
        <dbReference type="ARBA" id="ARBA00007185"/>
    </source>
</evidence>
<feature type="compositionally biased region" description="Basic and acidic residues" evidence="7">
    <location>
        <begin position="402"/>
        <end position="423"/>
    </location>
</feature>
<dbReference type="InterPro" id="IPR036008">
    <property type="entry name" value="Aconitase_4Fe-4S_dom"/>
</dbReference>
<dbReference type="InterPro" id="IPR006249">
    <property type="entry name" value="Aconitase/IRP2"/>
</dbReference>
<keyword evidence="11" id="KW-1185">Reference proteome</keyword>
<keyword evidence="3" id="KW-0479">Metal-binding</keyword>
<dbReference type="GO" id="GO:0003994">
    <property type="term" value="F:aconitate hydratase activity"/>
    <property type="evidence" value="ECO:0007669"/>
    <property type="project" value="UniProtKB-EC"/>
</dbReference>
<dbReference type="Proteomes" id="UP001330812">
    <property type="component" value="Chromosome"/>
</dbReference>
<dbReference type="PANTHER" id="PTHR11670">
    <property type="entry name" value="ACONITASE/IRON-RESPONSIVE ELEMENT FAMILY MEMBER"/>
    <property type="match status" value="1"/>
</dbReference>
<dbReference type="Gene3D" id="6.10.190.10">
    <property type="match status" value="1"/>
</dbReference>
<feature type="domain" description="Aconitase A/isopropylmalate dehydratase small subunit swivel" evidence="9">
    <location>
        <begin position="705"/>
        <end position="823"/>
    </location>
</feature>
<evidence type="ECO:0000256" key="3">
    <source>
        <dbReference type="ARBA" id="ARBA00022723"/>
    </source>
</evidence>
<dbReference type="Gene3D" id="3.30.499.10">
    <property type="entry name" value="Aconitase, domain 3"/>
    <property type="match status" value="2"/>
</dbReference>
<comment type="cofactor">
    <cofactor evidence="1">
        <name>[4Fe-4S] cluster</name>
        <dbReference type="ChEBI" id="CHEBI:49883"/>
    </cofactor>
</comment>
<dbReference type="SUPFAM" id="SSF52016">
    <property type="entry name" value="LeuD/IlvD-like"/>
    <property type="match status" value="1"/>
</dbReference>
<keyword evidence="6" id="KW-0004">4Fe-4S</keyword>
<dbReference type="InterPro" id="IPR001030">
    <property type="entry name" value="Acoase/IPM_deHydtase_lsu_aba"/>
</dbReference>
<keyword evidence="5 6" id="KW-0411">Iron-sulfur</keyword>
<name>A0ABZ1ICV6_9PSEU</name>
<organism evidence="10 11">
    <name type="scientific">Amycolatopsis rhabdoformis</name>
    <dbReference type="NCBI Taxonomy" id="1448059"/>
    <lineage>
        <taxon>Bacteria</taxon>
        <taxon>Bacillati</taxon>
        <taxon>Actinomycetota</taxon>
        <taxon>Actinomycetes</taxon>
        <taxon>Pseudonocardiales</taxon>
        <taxon>Pseudonocardiaceae</taxon>
        <taxon>Amycolatopsis</taxon>
    </lineage>
</organism>
<dbReference type="PROSITE" id="PS00450">
    <property type="entry name" value="ACONITASE_1"/>
    <property type="match status" value="1"/>
</dbReference>
<dbReference type="InterPro" id="IPR000573">
    <property type="entry name" value="AconitaseA/IPMdHydase_ssu_swvl"/>
</dbReference>
<evidence type="ECO:0000256" key="6">
    <source>
        <dbReference type="RuleBase" id="RU361275"/>
    </source>
</evidence>
<evidence type="ECO:0000259" key="8">
    <source>
        <dbReference type="Pfam" id="PF00330"/>
    </source>
</evidence>
<dbReference type="NCBIfam" id="NF006757">
    <property type="entry name" value="PRK09277.1"/>
    <property type="match status" value="1"/>
</dbReference>
<evidence type="ECO:0000259" key="9">
    <source>
        <dbReference type="Pfam" id="PF00694"/>
    </source>
</evidence>
<accession>A0ABZ1ICV6</accession>
<reference evidence="10 11" key="1">
    <citation type="journal article" date="2015" name="Int. J. Syst. Evol. Microbiol.">
        <title>Amycolatopsis rhabdoformis sp. nov., an actinomycete isolated from a tropical forest soil.</title>
        <authorList>
            <person name="Souza W.R."/>
            <person name="Silva R.E."/>
            <person name="Goodfellow M."/>
            <person name="Busarakam K."/>
            <person name="Figueiro F.S."/>
            <person name="Ferreira D."/>
            <person name="Rodrigues-Filho E."/>
            <person name="Moraes L.A.B."/>
            <person name="Zucchi T.D."/>
        </authorList>
    </citation>
    <scope>NUCLEOTIDE SEQUENCE [LARGE SCALE GENOMIC DNA]</scope>
    <source>
        <strain evidence="10 11">NCIMB 14900</strain>
    </source>
</reference>
<keyword evidence="6 10" id="KW-0456">Lyase</keyword>
<dbReference type="Pfam" id="PF00330">
    <property type="entry name" value="Aconitase"/>
    <property type="match status" value="1"/>
</dbReference>
<comment type="function">
    <text evidence="6">Catalyzes the isomerization of citrate to isocitrate via cis-aconitate.</text>
</comment>
<protein>
    <recommendedName>
        <fullName evidence="6">Aconitate hydratase</fullName>
        <shortName evidence="6">Aconitase</shortName>
        <ecNumber evidence="6">4.2.1.3</ecNumber>
    </recommendedName>
</protein>
<dbReference type="NCBIfam" id="TIGR01341">
    <property type="entry name" value="aconitase_1"/>
    <property type="match status" value="1"/>
</dbReference>
<sequence length="903" mass="96041">MSTAHEPAPSTSTAADSFTSLARLDLAGEKHLVHRLDAVPGSERLPLSHKILLENLLRHEDGHTVTAEHITALVRGGSDAAHDVVAFSPSRVFLHDTNGVPVLTDLAALRDAVAAAGGDPRAVRPRIPSHLTVDHSVATEVSGRADALRRNVEIEYTRNAERYRFLKWGETLDGVHVVPPGTGIMHQINLEYLANVVERRAGWAFPDTCAGTDSHTTMVNALGVLAWGVGGVEAEVALLGQPLSMLVPPVVGVELTGELGPGVTATDLVLTVVETLRAHGVVGKFVEFTGDAVARIPLAHRATISNMCPEFGATAAMFPIDGATLGYLRLTGRTPEHVTSVETYAKEQGLWHDPVARLRYDERLRIDLSGVTASLAGPRRPQDRVPLAAVPANATAAISRVRAERNEPDPGSDEATHQRDRARPGGAGADGAVAIAAITSCTNTSNPHVMVAAGLLARNARARGLTAKPWVKTSLAPGSKTVTEYLARAGLTGPLDELGFQLVGYGCMTCIGNSGPLLPDAAQAVAEHGAVVASVLSGNRNFDGRINNDVSLNYLASPPLVVAYALAGSVNHDLTTEPLGLDADGRPVLLADLWPDDAEIDEVVRAHLTPELFREAYTDVFGGDEHWAGVPASDGHHFAWEPDSTYLRRPPFLDEVTETVEPARDVTGARTLLLLGDSVTTDHISPAGRIPATSSAGRHLTERGETDLNTYASRRGNFEVMVRGGFANPRLTNRLAPHAGGGVTPDFTRGGELVPIYEASRSYAAAGVPLIVIAGREYGTGSSRDWAAKTTALLKVNAVLAQSFERIHRANLVALGVLPLQFLDGDSAESLGLDGTEEFDLVGVEAVVRDPARPLTVRVRPGDRPAFEFAVRARLDTPREAAYYENGGVLPYVHRLILRGALD</sequence>
<evidence type="ECO:0000256" key="5">
    <source>
        <dbReference type="ARBA" id="ARBA00023014"/>
    </source>
</evidence>
<dbReference type="RefSeq" id="WP_326834549.1">
    <property type="nucleotide sequence ID" value="NZ_CP142149.1"/>
</dbReference>
<dbReference type="PRINTS" id="PR00415">
    <property type="entry name" value="ACONITASE"/>
</dbReference>
<dbReference type="NCBIfam" id="NF009520">
    <property type="entry name" value="PRK12881.1"/>
    <property type="match status" value="1"/>
</dbReference>
<feature type="domain" description="Aconitase/3-isopropylmalate dehydratase large subunit alpha/beta/alpha" evidence="8">
    <location>
        <begin position="84"/>
        <end position="568"/>
    </location>
</feature>
<dbReference type="SUPFAM" id="SSF53732">
    <property type="entry name" value="Aconitase iron-sulfur domain"/>
    <property type="match status" value="1"/>
</dbReference>
<dbReference type="Pfam" id="PF00694">
    <property type="entry name" value="Aconitase_C"/>
    <property type="match status" value="1"/>
</dbReference>
<evidence type="ECO:0000256" key="1">
    <source>
        <dbReference type="ARBA" id="ARBA00001966"/>
    </source>
</evidence>
<dbReference type="InterPro" id="IPR018136">
    <property type="entry name" value="Aconitase_4Fe-4S_BS"/>
</dbReference>
<feature type="region of interest" description="Disordered" evidence="7">
    <location>
        <begin position="402"/>
        <end position="428"/>
    </location>
</feature>
<evidence type="ECO:0000256" key="7">
    <source>
        <dbReference type="SAM" id="MobiDB-lite"/>
    </source>
</evidence>
<dbReference type="PROSITE" id="PS01244">
    <property type="entry name" value="ACONITASE_2"/>
    <property type="match status" value="1"/>
</dbReference>
<gene>
    <name evidence="10" type="primary">acnA</name>
    <name evidence="10" type="ORF">VSH64_06430</name>
</gene>
<evidence type="ECO:0000313" key="10">
    <source>
        <dbReference type="EMBL" id="WSE31742.1"/>
    </source>
</evidence>
<keyword evidence="4 6" id="KW-0408">Iron</keyword>
<dbReference type="EC" id="4.2.1.3" evidence="6"/>
<evidence type="ECO:0000256" key="4">
    <source>
        <dbReference type="ARBA" id="ARBA00023004"/>
    </source>
</evidence>
<dbReference type="Gene3D" id="3.20.19.10">
    <property type="entry name" value="Aconitase, domain 4"/>
    <property type="match status" value="1"/>
</dbReference>
<comment type="similarity">
    <text evidence="2 6">Belongs to the aconitase/IPM isomerase family.</text>
</comment>